<sequence>MEDRERNRRPVRVFSFLVTCLFLAVAVGMSNGIGTFVSKINTITTNLDRAVDDLNTNVSYTDCPADADYSSKTTFNSKGMGGLYNMTKMFIDVIVKGDILMPGNLILS</sequence>
<keyword evidence="3" id="KW-1185">Reference proteome</keyword>
<dbReference type="OrthoDB" id="6229420at2759"/>
<gene>
    <name evidence="2" type="ORF">GWI33_023247</name>
    <name evidence="1" type="ORF">GWI33_023250</name>
</gene>
<dbReference type="EMBL" id="JAACXV010017143">
    <property type="protein sequence ID" value="KAF7264416.1"/>
    <property type="molecule type" value="Genomic_DNA"/>
</dbReference>
<protein>
    <submittedName>
        <fullName evidence="2">Uncharacterized protein</fullName>
    </submittedName>
</protein>
<dbReference type="Proteomes" id="UP000625711">
    <property type="component" value="Unassembled WGS sequence"/>
</dbReference>
<dbReference type="EMBL" id="JAACXV010017133">
    <property type="protein sequence ID" value="KAF7264419.1"/>
    <property type="molecule type" value="Genomic_DNA"/>
</dbReference>
<evidence type="ECO:0000313" key="3">
    <source>
        <dbReference type="Proteomes" id="UP000625711"/>
    </source>
</evidence>
<accession>A0A834M440</accession>
<proteinExistence type="predicted"/>
<name>A0A834M440_RHYFE</name>
<reference evidence="2" key="1">
    <citation type="submission" date="2020-08" db="EMBL/GenBank/DDBJ databases">
        <title>Genome sequencing and assembly of the red palm weevil Rhynchophorus ferrugineus.</title>
        <authorList>
            <person name="Dias G.B."/>
            <person name="Bergman C.M."/>
            <person name="Manee M."/>
        </authorList>
    </citation>
    <scope>NUCLEOTIDE SEQUENCE</scope>
    <source>
        <strain evidence="2">AA-2017</strain>
        <tissue evidence="2">Whole larva</tissue>
    </source>
</reference>
<comment type="caution">
    <text evidence="2">The sequence shown here is derived from an EMBL/GenBank/DDBJ whole genome shotgun (WGS) entry which is preliminary data.</text>
</comment>
<evidence type="ECO:0000313" key="2">
    <source>
        <dbReference type="EMBL" id="KAF7264419.1"/>
    </source>
</evidence>
<dbReference type="AlphaFoldDB" id="A0A834M440"/>
<organism evidence="2 3">
    <name type="scientific">Rhynchophorus ferrugineus</name>
    <name type="common">Red palm weevil</name>
    <name type="synonym">Curculio ferrugineus</name>
    <dbReference type="NCBI Taxonomy" id="354439"/>
    <lineage>
        <taxon>Eukaryota</taxon>
        <taxon>Metazoa</taxon>
        <taxon>Ecdysozoa</taxon>
        <taxon>Arthropoda</taxon>
        <taxon>Hexapoda</taxon>
        <taxon>Insecta</taxon>
        <taxon>Pterygota</taxon>
        <taxon>Neoptera</taxon>
        <taxon>Endopterygota</taxon>
        <taxon>Coleoptera</taxon>
        <taxon>Polyphaga</taxon>
        <taxon>Cucujiformia</taxon>
        <taxon>Curculionidae</taxon>
        <taxon>Dryophthorinae</taxon>
        <taxon>Rhynchophorus</taxon>
    </lineage>
</organism>
<evidence type="ECO:0000313" key="1">
    <source>
        <dbReference type="EMBL" id="KAF7264416.1"/>
    </source>
</evidence>